<sequence>MSGELKGKRALITGGTRGIGLGIVERFLEEGATVVTLARNPAPHLPSEATLVRADLSTLEGVQYAANEALSVLGGIDVLVNNAGGTESGARPYINGIASIPDELWVSVMQTHYLAAVRLDRAVLPGMIERGSGSIVEIVSNSARRPIPPLLHYTAAKAALANYAKGLAAEAAPSGVRVNSVSPGLTKTPSIDGVVGAIAGDTGQDPAEVRKMLVELESAPLVGESTPEDVANVVVFLASDRASRVTGANYLVDAGSLTEV</sequence>
<dbReference type="AlphaFoldDB" id="A0A7W3ZC17"/>
<dbReference type="PRINTS" id="PR00080">
    <property type="entry name" value="SDRFAMILY"/>
</dbReference>
<dbReference type="PANTHER" id="PTHR43639:SF1">
    <property type="entry name" value="SHORT-CHAIN DEHYDROGENASE_REDUCTASE FAMILY PROTEIN"/>
    <property type="match status" value="1"/>
</dbReference>
<dbReference type="InterPro" id="IPR020904">
    <property type="entry name" value="Sc_DH/Rdtase_CS"/>
</dbReference>
<evidence type="ECO:0000256" key="2">
    <source>
        <dbReference type="ARBA" id="ARBA00023002"/>
    </source>
</evidence>
<comment type="similarity">
    <text evidence="1">Belongs to the short-chain dehydrogenases/reductases (SDR) family.</text>
</comment>
<evidence type="ECO:0000256" key="1">
    <source>
        <dbReference type="ARBA" id="ARBA00006484"/>
    </source>
</evidence>
<keyword evidence="4" id="KW-1185">Reference proteome</keyword>
<proteinExistence type="inferred from homology"/>
<dbReference type="SUPFAM" id="SSF51735">
    <property type="entry name" value="NAD(P)-binding Rossmann-fold domains"/>
    <property type="match status" value="1"/>
</dbReference>
<dbReference type="NCBIfam" id="NF005095">
    <property type="entry name" value="PRK06523.1"/>
    <property type="match status" value="1"/>
</dbReference>
<name>A0A7W3ZC17_9PSEU</name>
<accession>A0A7W3ZC17</accession>
<comment type="caution">
    <text evidence="3">The sequence shown here is derived from an EMBL/GenBank/DDBJ whole genome shotgun (WGS) entry which is preliminary data.</text>
</comment>
<dbReference type="RefSeq" id="WP_182893066.1">
    <property type="nucleotide sequence ID" value="NZ_JACGZW010000008.1"/>
</dbReference>
<dbReference type="Pfam" id="PF13561">
    <property type="entry name" value="adh_short_C2"/>
    <property type="match status" value="1"/>
</dbReference>
<dbReference type="GO" id="GO:0016491">
    <property type="term" value="F:oxidoreductase activity"/>
    <property type="evidence" value="ECO:0007669"/>
    <property type="project" value="UniProtKB-KW"/>
</dbReference>
<reference evidence="3 4" key="1">
    <citation type="submission" date="2020-08" db="EMBL/GenBank/DDBJ databases">
        <title>Amycolatopsis sp. nov. DR6-1 isolated from Dendrobium heterocarpum.</title>
        <authorList>
            <person name="Tedsree N."/>
            <person name="Kuncharoen N."/>
            <person name="Likhitwitayawuid K."/>
            <person name="Tanasupawat S."/>
        </authorList>
    </citation>
    <scope>NUCLEOTIDE SEQUENCE [LARGE SCALE GENOMIC DNA]</scope>
    <source>
        <strain evidence="3 4">DR6-1</strain>
    </source>
</reference>
<dbReference type="PRINTS" id="PR00081">
    <property type="entry name" value="GDHRDH"/>
</dbReference>
<keyword evidence="2" id="KW-0560">Oxidoreductase</keyword>
<dbReference type="PANTHER" id="PTHR43639">
    <property type="entry name" value="OXIDOREDUCTASE, SHORT-CHAIN DEHYDROGENASE/REDUCTASE FAMILY (AFU_ORTHOLOGUE AFUA_5G02870)"/>
    <property type="match status" value="1"/>
</dbReference>
<dbReference type="PROSITE" id="PS00061">
    <property type="entry name" value="ADH_SHORT"/>
    <property type="match status" value="1"/>
</dbReference>
<dbReference type="EMBL" id="JACGZW010000008">
    <property type="protein sequence ID" value="MBB1156101.1"/>
    <property type="molecule type" value="Genomic_DNA"/>
</dbReference>
<evidence type="ECO:0000313" key="3">
    <source>
        <dbReference type="EMBL" id="MBB1156101.1"/>
    </source>
</evidence>
<organism evidence="3 4">
    <name type="scientific">Amycolatopsis dendrobii</name>
    <dbReference type="NCBI Taxonomy" id="2760662"/>
    <lineage>
        <taxon>Bacteria</taxon>
        <taxon>Bacillati</taxon>
        <taxon>Actinomycetota</taxon>
        <taxon>Actinomycetes</taxon>
        <taxon>Pseudonocardiales</taxon>
        <taxon>Pseudonocardiaceae</taxon>
        <taxon>Amycolatopsis</taxon>
    </lineage>
</organism>
<gene>
    <name evidence="3" type="ORF">H4281_23370</name>
</gene>
<evidence type="ECO:0000313" key="4">
    <source>
        <dbReference type="Proteomes" id="UP000526734"/>
    </source>
</evidence>
<dbReference type="Proteomes" id="UP000526734">
    <property type="component" value="Unassembled WGS sequence"/>
</dbReference>
<dbReference type="Gene3D" id="3.40.50.720">
    <property type="entry name" value="NAD(P)-binding Rossmann-like Domain"/>
    <property type="match status" value="1"/>
</dbReference>
<dbReference type="FunFam" id="3.40.50.720:FF:000084">
    <property type="entry name" value="Short-chain dehydrogenase reductase"/>
    <property type="match status" value="1"/>
</dbReference>
<dbReference type="InterPro" id="IPR002347">
    <property type="entry name" value="SDR_fam"/>
</dbReference>
<protein>
    <submittedName>
        <fullName evidence="3">SDR family oxidoreductase</fullName>
    </submittedName>
</protein>
<dbReference type="InterPro" id="IPR036291">
    <property type="entry name" value="NAD(P)-bd_dom_sf"/>
</dbReference>